<evidence type="ECO:0000256" key="1">
    <source>
        <dbReference type="SAM" id="Phobius"/>
    </source>
</evidence>
<proteinExistence type="predicted"/>
<reference evidence="2" key="2">
    <citation type="journal article" date="2015" name="Data Brief">
        <title>Shoot transcriptome of the giant reed, Arundo donax.</title>
        <authorList>
            <person name="Barrero R.A."/>
            <person name="Guerrero F.D."/>
            <person name="Moolhuijzen P."/>
            <person name="Goolsby J.A."/>
            <person name="Tidwell J."/>
            <person name="Bellgard S.E."/>
            <person name="Bellgard M.I."/>
        </authorList>
    </citation>
    <scope>NUCLEOTIDE SEQUENCE</scope>
    <source>
        <tissue evidence="2">Shoot tissue taken approximately 20 cm above the soil surface</tissue>
    </source>
</reference>
<dbReference type="AlphaFoldDB" id="A0A0A8YEK0"/>
<evidence type="ECO:0000313" key="2">
    <source>
        <dbReference type="EMBL" id="JAD24073.1"/>
    </source>
</evidence>
<organism evidence="2">
    <name type="scientific">Arundo donax</name>
    <name type="common">Giant reed</name>
    <name type="synonym">Donax arundinaceus</name>
    <dbReference type="NCBI Taxonomy" id="35708"/>
    <lineage>
        <taxon>Eukaryota</taxon>
        <taxon>Viridiplantae</taxon>
        <taxon>Streptophyta</taxon>
        <taxon>Embryophyta</taxon>
        <taxon>Tracheophyta</taxon>
        <taxon>Spermatophyta</taxon>
        <taxon>Magnoliopsida</taxon>
        <taxon>Liliopsida</taxon>
        <taxon>Poales</taxon>
        <taxon>Poaceae</taxon>
        <taxon>PACMAD clade</taxon>
        <taxon>Arundinoideae</taxon>
        <taxon>Arundineae</taxon>
        <taxon>Arundo</taxon>
    </lineage>
</organism>
<name>A0A0A8YEK0_ARUDO</name>
<feature type="transmembrane region" description="Helical" evidence="1">
    <location>
        <begin position="20"/>
        <end position="42"/>
    </location>
</feature>
<accession>A0A0A8YEK0</accession>
<keyword evidence="1" id="KW-0472">Membrane</keyword>
<protein>
    <submittedName>
        <fullName evidence="2">Uncharacterized protein</fullName>
    </submittedName>
</protein>
<keyword evidence="1" id="KW-0812">Transmembrane</keyword>
<keyword evidence="1" id="KW-1133">Transmembrane helix</keyword>
<dbReference type="EMBL" id="GBRH01273822">
    <property type="protein sequence ID" value="JAD24073.1"/>
    <property type="molecule type" value="Transcribed_RNA"/>
</dbReference>
<sequence length="51" mass="6161">MDLSCWINVLRAIYCNVTFTAIWLIYELFTCEHLVLLLIYYLHFSCCVFHI</sequence>
<reference evidence="2" key="1">
    <citation type="submission" date="2014-09" db="EMBL/GenBank/DDBJ databases">
        <authorList>
            <person name="Magalhaes I.L.F."/>
            <person name="Oliveira U."/>
            <person name="Santos F.R."/>
            <person name="Vidigal T.H.D.A."/>
            <person name="Brescovit A.D."/>
            <person name="Santos A.J."/>
        </authorList>
    </citation>
    <scope>NUCLEOTIDE SEQUENCE</scope>
    <source>
        <tissue evidence="2">Shoot tissue taken approximately 20 cm above the soil surface</tissue>
    </source>
</reference>